<protein>
    <submittedName>
        <fullName evidence="1">Uncharacterized protein</fullName>
    </submittedName>
</protein>
<evidence type="ECO:0000313" key="2">
    <source>
        <dbReference type="Proteomes" id="UP000199382"/>
    </source>
</evidence>
<dbReference type="EMBL" id="FNEK01000010">
    <property type="protein sequence ID" value="SDJ00144.1"/>
    <property type="molecule type" value="Genomic_DNA"/>
</dbReference>
<gene>
    <name evidence="1" type="ORF">SAMN04488026_101048</name>
</gene>
<dbReference type="STRING" id="571298.SAMN04488026_101048"/>
<organism evidence="1 2">
    <name type="scientific">Aliiruegeria lutimaris</name>
    <dbReference type="NCBI Taxonomy" id="571298"/>
    <lineage>
        <taxon>Bacteria</taxon>
        <taxon>Pseudomonadati</taxon>
        <taxon>Pseudomonadota</taxon>
        <taxon>Alphaproteobacteria</taxon>
        <taxon>Rhodobacterales</taxon>
        <taxon>Roseobacteraceae</taxon>
        <taxon>Aliiruegeria</taxon>
    </lineage>
</organism>
<evidence type="ECO:0000313" key="1">
    <source>
        <dbReference type="EMBL" id="SDJ00144.1"/>
    </source>
</evidence>
<sequence>MTKDSKPGQYVSIVSTKTAPVLDIICSALESGSLTRRPLSGLVLCVAYGARGRHLRHKGPSPDWAS</sequence>
<accession>A0A1G8Q5U8</accession>
<reference evidence="1 2" key="1">
    <citation type="submission" date="2016-10" db="EMBL/GenBank/DDBJ databases">
        <authorList>
            <person name="de Groot N.N."/>
        </authorList>
    </citation>
    <scope>NUCLEOTIDE SEQUENCE [LARGE SCALE GENOMIC DNA]</scope>
    <source>
        <strain evidence="1 2">DSM 25294</strain>
    </source>
</reference>
<dbReference type="AlphaFoldDB" id="A0A1G8Q5U8"/>
<keyword evidence="2" id="KW-1185">Reference proteome</keyword>
<proteinExistence type="predicted"/>
<dbReference type="Proteomes" id="UP000199382">
    <property type="component" value="Unassembled WGS sequence"/>
</dbReference>
<name>A0A1G8Q5U8_9RHOB</name>